<protein>
    <submittedName>
        <fullName evidence="2">Phosphatase domain-containing protein</fullName>
    </submittedName>
</protein>
<dbReference type="RefSeq" id="WP_272637538.1">
    <property type="nucleotide sequence ID" value="NZ_JAZDDF010000007.1"/>
</dbReference>
<organism evidence="2 3">
    <name type="scientific">Maribacter flavus</name>
    <dbReference type="NCBI Taxonomy" id="1658664"/>
    <lineage>
        <taxon>Bacteria</taxon>
        <taxon>Pseudomonadati</taxon>
        <taxon>Bacteroidota</taxon>
        <taxon>Flavobacteriia</taxon>
        <taxon>Flavobacteriales</taxon>
        <taxon>Flavobacteriaceae</taxon>
        <taxon>Maribacter</taxon>
    </lineage>
</organism>
<accession>A0ABU7ILQ9</accession>
<comment type="caution">
    <text evidence="2">The sequence shown here is derived from an EMBL/GenBank/DDBJ whole genome shotgun (WGS) entry which is preliminary data.</text>
</comment>
<dbReference type="PANTHER" id="PTHR28208:SF3">
    <property type="entry name" value="PHOSPHATIDATE PHOSPHATASE APP1"/>
    <property type="match status" value="1"/>
</dbReference>
<dbReference type="EMBL" id="JAZDDF010000007">
    <property type="protein sequence ID" value="MEE1973516.1"/>
    <property type="molecule type" value="Genomic_DNA"/>
</dbReference>
<sequence>MENECIFEHMGFLKKDKLQIIAFNGYGTSHRFYVRGRALEDENIDLGHKGAFKLLINTWKRFETDEIKKTPIRIAIDETIILQGKTDHEGYYLVNEQVENLSEYMNGEGWVNFEISFQDTKLKREIINQNRFPGEMLIPSAKAKFGVISDIDDTILHTGVVSSLKWKVIINTMFKRATSRKPLEGAAEFYHLLHQGKAGEEANPIFYVSHSPWNLYRYLELFLTINKFPKGPILLRSMSSFTRRKRSEKPQKQKEITGILNTYPQLSFILIGDSGEKDADIYIEIAKLFPNRVKAIYLRSVSDGRRMARVSNLFSAHKNIPFLMVNKTEEAIAHAKEQGFI</sequence>
<feature type="domain" description="Phosphatidate phosphatase APP1 catalytic" evidence="1">
    <location>
        <begin position="145"/>
        <end position="299"/>
    </location>
</feature>
<evidence type="ECO:0000259" key="1">
    <source>
        <dbReference type="Pfam" id="PF09949"/>
    </source>
</evidence>
<gene>
    <name evidence="2" type="ORF">V1H85_13730</name>
</gene>
<reference evidence="2 3" key="1">
    <citation type="submission" date="2024-01" db="EMBL/GenBank/DDBJ databases">
        <title>Maribacter spp. originated from different algae showed divergent polysaccharides utilization ability.</title>
        <authorList>
            <person name="Wang H."/>
            <person name="Wu Y."/>
        </authorList>
    </citation>
    <scope>NUCLEOTIDE SEQUENCE [LARGE SCALE GENOMIC DNA]</scope>
    <source>
        <strain evidence="2 3">KPT27_14</strain>
    </source>
</reference>
<proteinExistence type="predicted"/>
<evidence type="ECO:0000313" key="2">
    <source>
        <dbReference type="EMBL" id="MEE1973516.1"/>
    </source>
</evidence>
<evidence type="ECO:0000313" key="3">
    <source>
        <dbReference type="Proteomes" id="UP001343698"/>
    </source>
</evidence>
<keyword evidence="3" id="KW-1185">Reference proteome</keyword>
<name>A0ABU7ILQ9_9FLAO</name>
<dbReference type="InterPro" id="IPR052935">
    <property type="entry name" value="Mg2+_PAP"/>
</dbReference>
<dbReference type="Pfam" id="PF09949">
    <property type="entry name" value="APP1_cat"/>
    <property type="match status" value="1"/>
</dbReference>
<dbReference type="Proteomes" id="UP001343698">
    <property type="component" value="Unassembled WGS sequence"/>
</dbReference>
<dbReference type="InterPro" id="IPR019236">
    <property type="entry name" value="APP1_cat"/>
</dbReference>
<dbReference type="PANTHER" id="PTHR28208">
    <property type="entry name" value="PHOSPHATIDATE PHOSPHATASE APP1"/>
    <property type="match status" value="1"/>
</dbReference>